<dbReference type="AlphaFoldDB" id="A0A8X6NNA0"/>
<dbReference type="EMBL" id="BMAW01011748">
    <property type="protein sequence ID" value="GFT25372.1"/>
    <property type="molecule type" value="Genomic_DNA"/>
</dbReference>
<gene>
    <name evidence="1" type="ORF">NPIL_696781</name>
</gene>
<name>A0A8X6NNA0_NEPPI</name>
<evidence type="ECO:0000313" key="2">
    <source>
        <dbReference type="Proteomes" id="UP000887013"/>
    </source>
</evidence>
<evidence type="ECO:0000313" key="1">
    <source>
        <dbReference type="EMBL" id="GFT25372.1"/>
    </source>
</evidence>
<accession>A0A8X6NNA0</accession>
<keyword evidence="2" id="KW-1185">Reference proteome</keyword>
<comment type="caution">
    <text evidence="1">The sequence shown here is derived from an EMBL/GenBank/DDBJ whole genome shotgun (WGS) entry which is preliminary data.</text>
</comment>
<protein>
    <submittedName>
        <fullName evidence="1">Uncharacterized protein</fullName>
    </submittedName>
</protein>
<sequence>MITFSHRCYPFVPTKDASYQIKAKTRNALLRFAVAIMTREQKLNESLQKEKKNWPHPHMQSANFSLMKVEGMEMLAMLLKDMTKAWLRR</sequence>
<dbReference type="Proteomes" id="UP000887013">
    <property type="component" value="Unassembled WGS sequence"/>
</dbReference>
<proteinExistence type="predicted"/>
<organism evidence="1 2">
    <name type="scientific">Nephila pilipes</name>
    <name type="common">Giant wood spider</name>
    <name type="synonym">Nephila maculata</name>
    <dbReference type="NCBI Taxonomy" id="299642"/>
    <lineage>
        <taxon>Eukaryota</taxon>
        <taxon>Metazoa</taxon>
        <taxon>Ecdysozoa</taxon>
        <taxon>Arthropoda</taxon>
        <taxon>Chelicerata</taxon>
        <taxon>Arachnida</taxon>
        <taxon>Araneae</taxon>
        <taxon>Araneomorphae</taxon>
        <taxon>Entelegynae</taxon>
        <taxon>Araneoidea</taxon>
        <taxon>Nephilidae</taxon>
        <taxon>Nephila</taxon>
    </lineage>
</organism>
<reference evidence="1" key="1">
    <citation type="submission" date="2020-08" db="EMBL/GenBank/DDBJ databases">
        <title>Multicomponent nature underlies the extraordinary mechanical properties of spider dragline silk.</title>
        <authorList>
            <person name="Kono N."/>
            <person name="Nakamura H."/>
            <person name="Mori M."/>
            <person name="Yoshida Y."/>
            <person name="Ohtoshi R."/>
            <person name="Malay A.D."/>
            <person name="Moran D.A.P."/>
            <person name="Tomita M."/>
            <person name="Numata K."/>
            <person name="Arakawa K."/>
        </authorList>
    </citation>
    <scope>NUCLEOTIDE SEQUENCE</scope>
</reference>